<dbReference type="GO" id="GO:0005886">
    <property type="term" value="C:plasma membrane"/>
    <property type="evidence" value="ECO:0007669"/>
    <property type="project" value="TreeGrafter"/>
</dbReference>
<dbReference type="Pfam" id="PF25917">
    <property type="entry name" value="BSH_RND"/>
    <property type="match status" value="1"/>
</dbReference>
<dbReference type="PANTHER" id="PTHR30158">
    <property type="entry name" value="ACRA/E-RELATED COMPONENT OF DRUG EFFLUX TRANSPORTER"/>
    <property type="match status" value="1"/>
</dbReference>
<dbReference type="Proteomes" id="UP000198339">
    <property type="component" value="Unassembled WGS sequence"/>
</dbReference>
<organism evidence="9 10">
    <name type="scientific">Sphingopyxis indica</name>
    <dbReference type="NCBI Taxonomy" id="436663"/>
    <lineage>
        <taxon>Bacteria</taxon>
        <taxon>Pseudomonadati</taxon>
        <taxon>Pseudomonadota</taxon>
        <taxon>Alphaproteobacteria</taxon>
        <taxon>Sphingomonadales</taxon>
        <taxon>Sphingomonadaceae</taxon>
        <taxon>Sphingopyxis</taxon>
    </lineage>
</organism>
<dbReference type="Gene3D" id="2.40.420.20">
    <property type="match status" value="1"/>
</dbReference>
<comment type="similarity">
    <text evidence="2">Belongs to the membrane fusion protein (MFP) (TC 8.A.1) family.</text>
</comment>
<accession>A0A239IX16</accession>
<dbReference type="EMBL" id="FZPA01000008">
    <property type="protein sequence ID" value="SNS98160.1"/>
    <property type="molecule type" value="Genomic_DNA"/>
</dbReference>
<dbReference type="Gene3D" id="2.40.30.170">
    <property type="match status" value="1"/>
</dbReference>
<dbReference type="InterPro" id="IPR058627">
    <property type="entry name" value="MdtA-like_C"/>
</dbReference>
<keyword evidence="4" id="KW-0732">Signal</keyword>
<keyword evidence="10" id="KW-1185">Reference proteome</keyword>
<evidence type="ECO:0000256" key="2">
    <source>
        <dbReference type="ARBA" id="ARBA00009477"/>
    </source>
</evidence>
<feature type="chain" id="PRO_5012037353" evidence="4">
    <location>
        <begin position="24"/>
        <end position="390"/>
    </location>
</feature>
<feature type="domain" description="Multidrug resistance protein MdtA-like barrel-sandwich hybrid" evidence="6">
    <location>
        <begin position="59"/>
        <end position="200"/>
    </location>
</feature>
<feature type="signal peptide" evidence="4">
    <location>
        <begin position="1"/>
        <end position="23"/>
    </location>
</feature>
<evidence type="ECO:0000259" key="7">
    <source>
        <dbReference type="Pfam" id="PF25944"/>
    </source>
</evidence>
<protein>
    <submittedName>
        <fullName evidence="9">Membrane fusion protein, multidrug efflux system</fullName>
    </submittedName>
</protein>
<dbReference type="Gene3D" id="2.40.50.100">
    <property type="match status" value="1"/>
</dbReference>
<dbReference type="InterPro" id="IPR058626">
    <property type="entry name" value="MdtA-like_b-barrel"/>
</dbReference>
<dbReference type="SUPFAM" id="SSF111369">
    <property type="entry name" value="HlyD-like secretion proteins"/>
    <property type="match status" value="1"/>
</dbReference>
<dbReference type="OrthoDB" id="9816569at2"/>
<feature type="domain" description="Multidrug resistance protein MdtA-like alpha-helical hairpin" evidence="5">
    <location>
        <begin position="99"/>
        <end position="168"/>
    </location>
</feature>
<evidence type="ECO:0000256" key="4">
    <source>
        <dbReference type="SAM" id="SignalP"/>
    </source>
</evidence>
<dbReference type="GO" id="GO:0022857">
    <property type="term" value="F:transmembrane transporter activity"/>
    <property type="evidence" value="ECO:0007669"/>
    <property type="project" value="InterPro"/>
</dbReference>
<name>A0A239IX16_9SPHN</name>
<dbReference type="FunFam" id="2.40.420.20:FF:000001">
    <property type="entry name" value="Efflux RND transporter periplasmic adaptor subunit"/>
    <property type="match status" value="1"/>
</dbReference>
<feature type="domain" description="Multidrug resistance protein MdtA-like C-terminal permuted SH3" evidence="8">
    <location>
        <begin position="298"/>
        <end position="360"/>
    </location>
</feature>
<sequence>MPLPSPFKIALLSCGLLLSACSASEPQEALPPEVGIVVLKAESAVMTSELPGRIVAVETSEVRPQVDGVIRRMMFEEGAFVRAGQVLYQIEDAPYRAALANAQGRLARAEAAINATRLQAERYRDLVEINAVSRQEADDAEAAAAQARADVTAQRAAVEAAKVNLGFTRVRAPISGQIGRSLFTRGALAQAGQTEPLATIRRTDTVYVDMAQSASEILDIRDAMGTGGLSRSAEGARVTLLLPNGKAYPLEGRLKFSEITADPETGAVTLRATFPNPDGELLPGLYVRTKLIDGVRQQAILAPQQGIFRDERGRAHALVIGKDNKVEQRIVTAGSAIGNRWVITGGLHEGDKLIVEGRQRASLGETVRPKILQLSSKKTTAAEASQASGK</sequence>
<feature type="coiled-coil region" evidence="3">
    <location>
        <begin position="99"/>
        <end position="150"/>
    </location>
</feature>
<gene>
    <name evidence="9" type="ORF">SAMN06295955_108208</name>
</gene>
<dbReference type="Gene3D" id="1.10.287.470">
    <property type="entry name" value="Helix hairpin bin"/>
    <property type="match status" value="1"/>
</dbReference>
<dbReference type="PANTHER" id="PTHR30158:SF3">
    <property type="entry name" value="MULTIDRUG EFFLUX PUMP SUBUNIT ACRA-RELATED"/>
    <property type="match status" value="1"/>
</dbReference>
<dbReference type="AlphaFoldDB" id="A0A239IX16"/>
<evidence type="ECO:0000313" key="9">
    <source>
        <dbReference type="EMBL" id="SNS98160.1"/>
    </source>
</evidence>
<evidence type="ECO:0000259" key="8">
    <source>
        <dbReference type="Pfam" id="PF25967"/>
    </source>
</evidence>
<dbReference type="Pfam" id="PF25967">
    <property type="entry name" value="RND-MFP_C"/>
    <property type="match status" value="1"/>
</dbReference>
<dbReference type="InterPro" id="IPR058624">
    <property type="entry name" value="MdtA-like_HH"/>
</dbReference>
<dbReference type="NCBIfam" id="TIGR01730">
    <property type="entry name" value="RND_mfp"/>
    <property type="match status" value="1"/>
</dbReference>
<evidence type="ECO:0000256" key="1">
    <source>
        <dbReference type="ARBA" id="ARBA00004196"/>
    </source>
</evidence>
<dbReference type="InterPro" id="IPR006143">
    <property type="entry name" value="RND_pump_MFP"/>
</dbReference>
<evidence type="ECO:0000256" key="3">
    <source>
        <dbReference type="SAM" id="Coils"/>
    </source>
</evidence>
<dbReference type="Pfam" id="PF25876">
    <property type="entry name" value="HH_MFP_RND"/>
    <property type="match status" value="1"/>
</dbReference>
<dbReference type="RefSeq" id="WP_089216308.1">
    <property type="nucleotide sequence ID" value="NZ_FZPA01000008.1"/>
</dbReference>
<dbReference type="GO" id="GO:0030313">
    <property type="term" value="C:cell envelope"/>
    <property type="evidence" value="ECO:0007669"/>
    <property type="project" value="UniProtKB-SubCell"/>
</dbReference>
<dbReference type="Pfam" id="PF25944">
    <property type="entry name" value="Beta-barrel_RND"/>
    <property type="match status" value="1"/>
</dbReference>
<evidence type="ECO:0000259" key="6">
    <source>
        <dbReference type="Pfam" id="PF25917"/>
    </source>
</evidence>
<reference evidence="9 10" key="1">
    <citation type="submission" date="2017-06" db="EMBL/GenBank/DDBJ databases">
        <authorList>
            <person name="Kim H.J."/>
            <person name="Triplett B.A."/>
        </authorList>
    </citation>
    <scope>NUCLEOTIDE SEQUENCE [LARGE SCALE GENOMIC DNA]</scope>
    <source>
        <strain evidence="9 10">DS15</strain>
    </source>
</reference>
<evidence type="ECO:0000313" key="10">
    <source>
        <dbReference type="Proteomes" id="UP000198339"/>
    </source>
</evidence>
<dbReference type="InterPro" id="IPR058625">
    <property type="entry name" value="MdtA-like_BSH"/>
</dbReference>
<feature type="domain" description="Multidrug resistance protein MdtA-like beta-barrel" evidence="7">
    <location>
        <begin position="205"/>
        <end position="291"/>
    </location>
</feature>
<evidence type="ECO:0000259" key="5">
    <source>
        <dbReference type="Pfam" id="PF25876"/>
    </source>
</evidence>
<comment type="subcellular location">
    <subcellularLocation>
        <location evidence="1">Cell envelope</location>
    </subcellularLocation>
</comment>
<dbReference type="GO" id="GO:0046677">
    <property type="term" value="P:response to antibiotic"/>
    <property type="evidence" value="ECO:0007669"/>
    <property type="project" value="TreeGrafter"/>
</dbReference>
<keyword evidence="3" id="KW-0175">Coiled coil</keyword>
<proteinExistence type="inferred from homology"/>